<evidence type="ECO:0000259" key="3">
    <source>
        <dbReference type="SMART" id="SM00822"/>
    </source>
</evidence>
<dbReference type="PANTHER" id="PTHR43975">
    <property type="entry name" value="ZGC:101858"/>
    <property type="match status" value="1"/>
</dbReference>
<keyword evidence="2" id="KW-0560">Oxidoreductase</keyword>
<dbReference type="InterPro" id="IPR036291">
    <property type="entry name" value="NAD(P)-bd_dom_sf"/>
</dbReference>
<dbReference type="InterPro" id="IPR002347">
    <property type="entry name" value="SDR_fam"/>
</dbReference>
<dbReference type="InterPro" id="IPR020904">
    <property type="entry name" value="Sc_DH/Rdtase_CS"/>
</dbReference>
<sequence length="267" mass="27646">MSASDVAASVSNAPARRGNQELQGLVVIVTGGGTGIGRATALACARRGAKVLITGRRPEPLRETEAAAPGIRGVTADVTVASDARRVVEEAAKLWGRIDVVVNNAGMFASGPFEKVGAETAAQLFATNVFGPINLVREALPWLKESRGAIINVSSTYGHKAAANVAHYAASKAALDHLTRCWALELAPYGIRVNAVAPGPTETPILSRSGLPEDVVASIKEAEKRQIPLGRRGEPDDVAAWIVALAAPGSHWLTGQVIGVDGGLSLA</sequence>
<dbReference type="SMART" id="SM00822">
    <property type="entry name" value="PKS_KR"/>
    <property type="match status" value="1"/>
</dbReference>
<proteinExistence type="inferred from homology"/>
<evidence type="ECO:0000256" key="2">
    <source>
        <dbReference type="ARBA" id="ARBA00023002"/>
    </source>
</evidence>
<dbReference type="PRINTS" id="PR00080">
    <property type="entry name" value="SDRFAMILY"/>
</dbReference>
<evidence type="ECO:0000313" key="4">
    <source>
        <dbReference type="EMBL" id="MBY6276378.1"/>
    </source>
</evidence>
<dbReference type="AlphaFoldDB" id="A0A953I8L8"/>
<comment type="similarity">
    <text evidence="1">Belongs to the short-chain dehydrogenases/reductases (SDR) family.</text>
</comment>
<dbReference type="SUPFAM" id="SSF51735">
    <property type="entry name" value="NAD(P)-binding Rossmann-fold domains"/>
    <property type="match status" value="1"/>
</dbReference>
<gene>
    <name evidence="4" type="ORF">CWE10_09220</name>
</gene>
<dbReference type="PROSITE" id="PS00061">
    <property type="entry name" value="ADH_SHORT"/>
    <property type="match status" value="1"/>
</dbReference>
<dbReference type="PANTHER" id="PTHR43975:SF2">
    <property type="entry name" value="EG:BACR7A4.14 PROTEIN-RELATED"/>
    <property type="match status" value="1"/>
</dbReference>
<dbReference type="EMBL" id="PIUK01000076">
    <property type="protein sequence ID" value="MBY6276378.1"/>
    <property type="molecule type" value="Genomic_DNA"/>
</dbReference>
<name>A0A953I8L8_SYMTR</name>
<protein>
    <submittedName>
        <fullName evidence="4">NAD(P)-dependent oxidoreductase</fullName>
    </submittedName>
</protein>
<reference evidence="4" key="1">
    <citation type="submission" date="2017-11" db="EMBL/GenBank/DDBJ databases">
        <title>Three new genomes from thermophilic consortium.</title>
        <authorList>
            <person name="Quaggio R."/>
            <person name="Amgarten D."/>
            <person name="Setubal J.C."/>
        </authorList>
    </citation>
    <scope>NUCLEOTIDE SEQUENCE</scope>
    <source>
        <strain evidence="4">ZCTH01-B2</strain>
    </source>
</reference>
<dbReference type="GO" id="GO:0016491">
    <property type="term" value="F:oxidoreductase activity"/>
    <property type="evidence" value="ECO:0007669"/>
    <property type="project" value="UniProtKB-KW"/>
</dbReference>
<dbReference type="RefSeq" id="WP_083765926.1">
    <property type="nucleotide sequence ID" value="NZ_PIUK01000076.1"/>
</dbReference>
<comment type="caution">
    <text evidence="4">The sequence shown here is derived from an EMBL/GenBank/DDBJ whole genome shotgun (WGS) entry which is preliminary data.</text>
</comment>
<dbReference type="FunFam" id="3.40.50.720:FF:000084">
    <property type="entry name" value="Short-chain dehydrogenase reductase"/>
    <property type="match status" value="1"/>
</dbReference>
<dbReference type="Proteomes" id="UP000732377">
    <property type="component" value="Unassembled WGS sequence"/>
</dbReference>
<dbReference type="GO" id="GO:0008206">
    <property type="term" value="P:bile acid metabolic process"/>
    <property type="evidence" value="ECO:0007669"/>
    <property type="project" value="UniProtKB-ARBA"/>
</dbReference>
<dbReference type="Gene3D" id="3.40.50.720">
    <property type="entry name" value="NAD(P)-binding Rossmann-like Domain"/>
    <property type="match status" value="1"/>
</dbReference>
<accession>A0A953I8L8</accession>
<feature type="domain" description="Ketoreductase" evidence="3">
    <location>
        <begin position="25"/>
        <end position="199"/>
    </location>
</feature>
<dbReference type="Pfam" id="PF13561">
    <property type="entry name" value="adh_short_C2"/>
    <property type="match status" value="1"/>
</dbReference>
<evidence type="ECO:0000256" key="1">
    <source>
        <dbReference type="ARBA" id="ARBA00006484"/>
    </source>
</evidence>
<dbReference type="InterPro" id="IPR057326">
    <property type="entry name" value="KR_dom"/>
</dbReference>
<dbReference type="PRINTS" id="PR00081">
    <property type="entry name" value="GDHRDH"/>
</dbReference>
<dbReference type="CDD" id="cd05233">
    <property type="entry name" value="SDR_c"/>
    <property type="match status" value="1"/>
</dbReference>
<organism evidence="4 5">
    <name type="scientific">Symbiobacterium thermophilum</name>
    <dbReference type="NCBI Taxonomy" id="2734"/>
    <lineage>
        <taxon>Bacteria</taxon>
        <taxon>Bacillati</taxon>
        <taxon>Bacillota</taxon>
        <taxon>Clostridia</taxon>
        <taxon>Eubacteriales</taxon>
        <taxon>Symbiobacteriaceae</taxon>
        <taxon>Symbiobacterium</taxon>
    </lineage>
</organism>
<evidence type="ECO:0000313" key="5">
    <source>
        <dbReference type="Proteomes" id="UP000732377"/>
    </source>
</evidence>